<sequence>MNPESSRRSACDRCRGQKLRCVRLANDDPNSLGPCQRCLKAGAECINSLARTRKDLRAQKAQTYHPSYFARLPETPHRHHQQSPPPSRRVFTGQLGQSDEALGGGRPANKSIREHNHVGRVCSNALDSSSSFHLEAGQNQTSGNIGDTTTFIDLLGGVNEAMAVSAANEFDFHARLSSAAPGDPGQTSGHILTREEAVPLLPTLSADSNPKTSISPREDGLQRLSRLSSSLVQNLARISSVDLADILSYVQDSDSSTVQHRIGTPAASPKNTIGVVIEQSQIFLDILRRLKQQLMPYPSISSAESQCSYSEYWDENPFPLALDGSRRVIPDTTRTKSPGNDTNNTHGSSSSFSSSASTAATSPVPVDMPTTLTILTCYTWLLQSYDAIFAQIYNALARGGSSERIPSILPDLHVGGFTLDNHRDLQVEVLLNLSMEMLQRIEGVLGICVISQRTNIASQPIAASMPARGILDAAPASAVLEIMFKQDNANRSEQNRGDQAWNPNMLKQTIQDIRELLQGGDF</sequence>
<reference evidence="7" key="1">
    <citation type="submission" date="2020-06" db="EMBL/GenBank/DDBJ databases">
        <title>Draft genome sequences of strains closely related to Aspergillus parafelis and Aspergillus hiratsukae.</title>
        <authorList>
            <person name="Dos Santos R.A.C."/>
            <person name="Rivero-Menendez O."/>
            <person name="Steenwyk J.L."/>
            <person name="Mead M.E."/>
            <person name="Goldman G.H."/>
            <person name="Alastruey-Izquierdo A."/>
            <person name="Rokas A."/>
        </authorList>
    </citation>
    <scope>NUCLEOTIDE SEQUENCE</scope>
    <source>
        <strain evidence="7">CNM-CM6106</strain>
    </source>
</reference>
<feature type="compositionally biased region" description="Polar residues" evidence="5">
    <location>
        <begin position="335"/>
        <end position="347"/>
    </location>
</feature>
<proteinExistence type="predicted"/>
<evidence type="ECO:0000256" key="1">
    <source>
        <dbReference type="ARBA" id="ARBA00023015"/>
    </source>
</evidence>
<dbReference type="AlphaFoldDB" id="A0A8H6Q062"/>
<comment type="caution">
    <text evidence="7">The sequence shown here is derived from an EMBL/GenBank/DDBJ whole genome shotgun (WGS) entry which is preliminary data.</text>
</comment>
<feature type="compositionally biased region" description="Low complexity" evidence="5">
    <location>
        <begin position="348"/>
        <end position="362"/>
    </location>
</feature>
<evidence type="ECO:0000256" key="3">
    <source>
        <dbReference type="ARBA" id="ARBA00023163"/>
    </source>
</evidence>
<dbReference type="InterPro" id="IPR036864">
    <property type="entry name" value="Zn2-C6_fun-type_DNA-bd_sf"/>
</dbReference>
<keyword evidence="3" id="KW-0804">Transcription</keyword>
<evidence type="ECO:0000256" key="2">
    <source>
        <dbReference type="ARBA" id="ARBA00023125"/>
    </source>
</evidence>
<dbReference type="InterPro" id="IPR001138">
    <property type="entry name" value="Zn2Cys6_DnaBD"/>
</dbReference>
<keyword evidence="4" id="KW-0539">Nucleus</keyword>
<dbReference type="GO" id="GO:0008270">
    <property type="term" value="F:zinc ion binding"/>
    <property type="evidence" value="ECO:0007669"/>
    <property type="project" value="InterPro"/>
</dbReference>
<dbReference type="SUPFAM" id="SSF57701">
    <property type="entry name" value="Zn2/Cys6 DNA-binding domain"/>
    <property type="match status" value="1"/>
</dbReference>
<organism evidence="7 8">
    <name type="scientific">Aspergillus hiratsukae</name>
    <dbReference type="NCBI Taxonomy" id="1194566"/>
    <lineage>
        <taxon>Eukaryota</taxon>
        <taxon>Fungi</taxon>
        <taxon>Dikarya</taxon>
        <taxon>Ascomycota</taxon>
        <taxon>Pezizomycotina</taxon>
        <taxon>Eurotiomycetes</taxon>
        <taxon>Eurotiomycetidae</taxon>
        <taxon>Eurotiales</taxon>
        <taxon>Aspergillaceae</taxon>
        <taxon>Aspergillus</taxon>
        <taxon>Aspergillus subgen. Fumigati</taxon>
    </lineage>
</organism>
<evidence type="ECO:0000259" key="6">
    <source>
        <dbReference type="PROSITE" id="PS50048"/>
    </source>
</evidence>
<gene>
    <name evidence="7" type="ORF">CNMCM6106_000339</name>
</gene>
<evidence type="ECO:0000256" key="4">
    <source>
        <dbReference type="ARBA" id="ARBA00023242"/>
    </source>
</evidence>
<evidence type="ECO:0000313" key="7">
    <source>
        <dbReference type="EMBL" id="KAF7163389.1"/>
    </source>
</evidence>
<dbReference type="Gene3D" id="4.10.240.10">
    <property type="entry name" value="Zn(2)-C6 fungal-type DNA-binding domain"/>
    <property type="match status" value="1"/>
</dbReference>
<evidence type="ECO:0000313" key="8">
    <source>
        <dbReference type="Proteomes" id="UP000662466"/>
    </source>
</evidence>
<accession>A0A8H6Q062</accession>
<feature type="region of interest" description="Disordered" evidence="5">
    <location>
        <begin position="73"/>
        <end position="92"/>
    </location>
</feature>
<name>A0A8H6Q062_9EURO</name>
<dbReference type="CDD" id="cd00067">
    <property type="entry name" value="GAL4"/>
    <property type="match status" value="1"/>
</dbReference>
<dbReference type="GO" id="GO:0003677">
    <property type="term" value="F:DNA binding"/>
    <property type="evidence" value="ECO:0007669"/>
    <property type="project" value="UniProtKB-KW"/>
</dbReference>
<dbReference type="GO" id="GO:0000981">
    <property type="term" value="F:DNA-binding transcription factor activity, RNA polymerase II-specific"/>
    <property type="evidence" value="ECO:0007669"/>
    <property type="project" value="InterPro"/>
</dbReference>
<protein>
    <recommendedName>
        <fullName evidence="6">Zn(2)-C6 fungal-type domain-containing protein</fullName>
    </recommendedName>
</protein>
<dbReference type="EMBL" id="JACBAF010002211">
    <property type="protein sequence ID" value="KAF7163389.1"/>
    <property type="molecule type" value="Genomic_DNA"/>
</dbReference>
<dbReference type="Pfam" id="PF00172">
    <property type="entry name" value="Zn_clus"/>
    <property type="match status" value="1"/>
</dbReference>
<feature type="domain" description="Zn(2)-C6 fungal-type" evidence="6">
    <location>
        <begin position="10"/>
        <end position="47"/>
    </location>
</feature>
<evidence type="ECO:0000256" key="5">
    <source>
        <dbReference type="SAM" id="MobiDB-lite"/>
    </source>
</evidence>
<keyword evidence="1" id="KW-0805">Transcription regulation</keyword>
<dbReference type="SMART" id="SM00066">
    <property type="entry name" value="GAL4"/>
    <property type="match status" value="1"/>
</dbReference>
<dbReference type="PROSITE" id="PS50048">
    <property type="entry name" value="ZN2_CY6_FUNGAL_2"/>
    <property type="match status" value="1"/>
</dbReference>
<keyword evidence="2" id="KW-0238">DNA-binding</keyword>
<dbReference type="Proteomes" id="UP000662466">
    <property type="component" value="Unassembled WGS sequence"/>
</dbReference>
<feature type="region of interest" description="Disordered" evidence="5">
    <location>
        <begin position="324"/>
        <end position="362"/>
    </location>
</feature>